<dbReference type="PROSITE" id="PS50928">
    <property type="entry name" value="ABC_TM1"/>
    <property type="match status" value="1"/>
</dbReference>
<feature type="domain" description="ABC transmembrane type-1" evidence="8">
    <location>
        <begin position="1"/>
        <end position="111"/>
    </location>
</feature>
<keyword evidence="4 7" id="KW-0812">Transmembrane</keyword>
<keyword evidence="5 7" id="KW-1133">Transmembrane helix</keyword>
<dbReference type="CDD" id="cd06261">
    <property type="entry name" value="TM_PBP2"/>
    <property type="match status" value="1"/>
</dbReference>
<dbReference type="AlphaFoldDB" id="X1NET8"/>
<evidence type="ECO:0000256" key="7">
    <source>
        <dbReference type="SAM" id="Phobius"/>
    </source>
</evidence>
<organism evidence="9">
    <name type="scientific">marine sediment metagenome</name>
    <dbReference type="NCBI Taxonomy" id="412755"/>
    <lineage>
        <taxon>unclassified sequences</taxon>
        <taxon>metagenomes</taxon>
        <taxon>ecological metagenomes</taxon>
    </lineage>
</organism>
<name>X1NET8_9ZZZZ</name>
<keyword evidence="2" id="KW-0813">Transport</keyword>
<evidence type="ECO:0000256" key="1">
    <source>
        <dbReference type="ARBA" id="ARBA00004651"/>
    </source>
</evidence>
<feature type="transmembrane region" description="Helical" evidence="7">
    <location>
        <begin position="30"/>
        <end position="49"/>
    </location>
</feature>
<dbReference type="GO" id="GO:0055085">
    <property type="term" value="P:transmembrane transport"/>
    <property type="evidence" value="ECO:0007669"/>
    <property type="project" value="InterPro"/>
</dbReference>
<dbReference type="PANTHER" id="PTHR30193:SF37">
    <property type="entry name" value="INNER MEMBRANE ABC TRANSPORTER PERMEASE PROTEIN YCJO"/>
    <property type="match status" value="1"/>
</dbReference>
<evidence type="ECO:0000256" key="6">
    <source>
        <dbReference type="ARBA" id="ARBA00023136"/>
    </source>
</evidence>
<dbReference type="SUPFAM" id="SSF161098">
    <property type="entry name" value="MetI-like"/>
    <property type="match status" value="1"/>
</dbReference>
<dbReference type="Pfam" id="PF00528">
    <property type="entry name" value="BPD_transp_1"/>
    <property type="match status" value="1"/>
</dbReference>
<proteinExistence type="predicted"/>
<evidence type="ECO:0000256" key="2">
    <source>
        <dbReference type="ARBA" id="ARBA00022448"/>
    </source>
</evidence>
<keyword evidence="6 7" id="KW-0472">Membrane</keyword>
<evidence type="ECO:0000256" key="5">
    <source>
        <dbReference type="ARBA" id="ARBA00022989"/>
    </source>
</evidence>
<dbReference type="EMBL" id="BARV01030503">
    <property type="protein sequence ID" value="GAI42113.1"/>
    <property type="molecule type" value="Genomic_DNA"/>
</dbReference>
<comment type="subcellular location">
    <subcellularLocation>
        <location evidence="1">Cell membrane</location>
        <topology evidence="1">Multi-pass membrane protein</topology>
    </subcellularLocation>
</comment>
<reference evidence="9" key="1">
    <citation type="journal article" date="2014" name="Front. Microbiol.">
        <title>High frequency of phylogenetically diverse reductive dehalogenase-homologous genes in deep subseafloor sedimentary metagenomes.</title>
        <authorList>
            <person name="Kawai M."/>
            <person name="Futagami T."/>
            <person name="Toyoda A."/>
            <person name="Takaki Y."/>
            <person name="Nishi S."/>
            <person name="Hori S."/>
            <person name="Arai W."/>
            <person name="Tsubouchi T."/>
            <person name="Morono Y."/>
            <person name="Uchiyama I."/>
            <person name="Ito T."/>
            <person name="Fujiyama A."/>
            <person name="Inagaki F."/>
            <person name="Takami H."/>
        </authorList>
    </citation>
    <scope>NUCLEOTIDE SEQUENCE</scope>
    <source>
        <strain evidence="9">Expedition CK06-06</strain>
    </source>
</reference>
<evidence type="ECO:0000256" key="4">
    <source>
        <dbReference type="ARBA" id="ARBA00022692"/>
    </source>
</evidence>
<dbReference type="InterPro" id="IPR035906">
    <property type="entry name" value="MetI-like_sf"/>
</dbReference>
<dbReference type="Gene3D" id="1.10.3720.10">
    <property type="entry name" value="MetI-like"/>
    <property type="match status" value="1"/>
</dbReference>
<dbReference type="PANTHER" id="PTHR30193">
    <property type="entry name" value="ABC TRANSPORTER PERMEASE PROTEIN"/>
    <property type="match status" value="1"/>
</dbReference>
<sequence>MFIILLAGLQSIPDYLYEAAKIDGASGIRVFLHITWPMLIPTAAVALIIRVIEALKLFDIIYMLTYGGPSGATETLSLWIYRLAFRFGDMGYASATAFVMFLILSVVCLVLIKGTGLEKRLEWGKE</sequence>
<evidence type="ECO:0000259" key="8">
    <source>
        <dbReference type="PROSITE" id="PS50928"/>
    </source>
</evidence>
<dbReference type="GO" id="GO:0005886">
    <property type="term" value="C:plasma membrane"/>
    <property type="evidence" value="ECO:0007669"/>
    <property type="project" value="UniProtKB-SubCell"/>
</dbReference>
<dbReference type="InterPro" id="IPR051393">
    <property type="entry name" value="ABC_transporter_permease"/>
</dbReference>
<evidence type="ECO:0000256" key="3">
    <source>
        <dbReference type="ARBA" id="ARBA00022475"/>
    </source>
</evidence>
<accession>X1NET8</accession>
<dbReference type="InterPro" id="IPR000515">
    <property type="entry name" value="MetI-like"/>
</dbReference>
<keyword evidence="3" id="KW-1003">Cell membrane</keyword>
<comment type="caution">
    <text evidence="9">The sequence shown here is derived from an EMBL/GenBank/DDBJ whole genome shotgun (WGS) entry which is preliminary data.</text>
</comment>
<feature type="transmembrane region" description="Helical" evidence="7">
    <location>
        <begin position="92"/>
        <end position="112"/>
    </location>
</feature>
<gene>
    <name evidence="9" type="ORF">S06H3_48443</name>
</gene>
<protein>
    <recommendedName>
        <fullName evidence="8">ABC transmembrane type-1 domain-containing protein</fullName>
    </recommendedName>
</protein>
<evidence type="ECO:0000313" key="9">
    <source>
        <dbReference type="EMBL" id="GAI42113.1"/>
    </source>
</evidence>